<dbReference type="OrthoDB" id="40579at2759"/>
<evidence type="ECO:0000313" key="7">
    <source>
        <dbReference type="EMBL" id="EXJ92293.1"/>
    </source>
</evidence>
<keyword evidence="5" id="KW-0503">Monooxygenase</keyword>
<dbReference type="InterPro" id="IPR002938">
    <property type="entry name" value="FAD-bd"/>
</dbReference>
<reference evidence="7 8" key="1">
    <citation type="submission" date="2013-03" db="EMBL/GenBank/DDBJ databases">
        <title>The Genome Sequence of Capronia epimyces CBS 606.96.</title>
        <authorList>
            <consortium name="The Broad Institute Genomics Platform"/>
            <person name="Cuomo C."/>
            <person name="de Hoog S."/>
            <person name="Gorbushina A."/>
            <person name="Walker B."/>
            <person name="Young S.K."/>
            <person name="Zeng Q."/>
            <person name="Gargeya S."/>
            <person name="Fitzgerald M."/>
            <person name="Haas B."/>
            <person name="Abouelleil A."/>
            <person name="Allen A.W."/>
            <person name="Alvarado L."/>
            <person name="Arachchi H.M."/>
            <person name="Berlin A.M."/>
            <person name="Chapman S.B."/>
            <person name="Gainer-Dewar J."/>
            <person name="Goldberg J."/>
            <person name="Griggs A."/>
            <person name="Gujja S."/>
            <person name="Hansen M."/>
            <person name="Howarth C."/>
            <person name="Imamovic A."/>
            <person name="Ireland A."/>
            <person name="Larimer J."/>
            <person name="McCowan C."/>
            <person name="Murphy C."/>
            <person name="Pearson M."/>
            <person name="Poon T.W."/>
            <person name="Priest M."/>
            <person name="Roberts A."/>
            <person name="Saif S."/>
            <person name="Shea T."/>
            <person name="Sisk P."/>
            <person name="Sykes S."/>
            <person name="Wortman J."/>
            <person name="Nusbaum C."/>
            <person name="Birren B."/>
        </authorList>
    </citation>
    <scope>NUCLEOTIDE SEQUENCE [LARGE SCALE GENOMIC DNA]</scope>
    <source>
        <strain evidence="7 8">CBS 606.96</strain>
    </source>
</reference>
<dbReference type="InterPro" id="IPR050493">
    <property type="entry name" value="FAD-dep_Monooxygenase_BioMet"/>
</dbReference>
<dbReference type="AlphaFoldDB" id="W9YIC7"/>
<name>W9YIC7_9EURO</name>
<dbReference type="SUPFAM" id="SSF51905">
    <property type="entry name" value="FAD/NAD(P)-binding domain"/>
    <property type="match status" value="1"/>
</dbReference>
<dbReference type="Pfam" id="PF01494">
    <property type="entry name" value="FAD_binding_3"/>
    <property type="match status" value="1"/>
</dbReference>
<organism evidence="7 8">
    <name type="scientific">Capronia epimyces CBS 606.96</name>
    <dbReference type="NCBI Taxonomy" id="1182542"/>
    <lineage>
        <taxon>Eukaryota</taxon>
        <taxon>Fungi</taxon>
        <taxon>Dikarya</taxon>
        <taxon>Ascomycota</taxon>
        <taxon>Pezizomycotina</taxon>
        <taxon>Eurotiomycetes</taxon>
        <taxon>Chaetothyriomycetidae</taxon>
        <taxon>Chaetothyriales</taxon>
        <taxon>Herpotrichiellaceae</taxon>
        <taxon>Capronia</taxon>
    </lineage>
</organism>
<dbReference type="RefSeq" id="XP_007729183.1">
    <property type="nucleotide sequence ID" value="XM_007730993.1"/>
</dbReference>
<evidence type="ECO:0000259" key="6">
    <source>
        <dbReference type="Pfam" id="PF01494"/>
    </source>
</evidence>
<dbReference type="PANTHER" id="PTHR13789:SF215">
    <property type="entry name" value="FAD-BINDING DOMAIN-CONTAINING PROTEIN-RELATED"/>
    <property type="match status" value="1"/>
</dbReference>
<sequence length="431" mass="47683">MPLQLTVIIIGAGIGGLAAAVALRQAGHKVTVLEKYSNKREVGFAVTVSPNANRVLRSLGVDFQRARMVYCTEEVIIQAAPAAPAQQPFQVLWQSSLANLEKEYGAPWMTVHRVDLHNCLRELATSKEGAGVPVEIVEGVSVMQFDPAGSITRQNGEVSRADFIVAADGVKSKAHQVIVEDGEERPAKRSGISNVRVCVPTQALLEDQELREYLELAPNGTSVTFGTRRDRMILRYPCRDNLEQNFGFYAADNANELAANEQKWKTQTCKQIALDRIQSLHPSLLKLLDCCNEDDMYLWKVMDRDPLPTYHKDHLIVLGDAAHPMLPTLGNGAGMAIEDAGALGVVMEGVKDVGEVTGRLQVWDRLRRPRASAVQLLSRTIGVEYELSGETRKMVRDYLAEEELPDFGRACVNRLLFNYDCLGETRRVVSV</sequence>
<dbReference type="InterPro" id="IPR036188">
    <property type="entry name" value="FAD/NAD-bd_sf"/>
</dbReference>
<protein>
    <recommendedName>
        <fullName evidence="6">FAD-binding domain-containing protein</fullName>
    </recommendedName>
</protein>
<dbReference type="EMBL" id="AMGY01000001">
    <property type="protein sequence ID" value="EXJ92293.1"/>
    <property type="molecule type" value="Genomic_DNA"/>
</dbReference>
<dbReference type="PRINTS" id="PR00420">
    <property type="entry name" value="RNGMNOXGNASE"/>
</dbReference>
<evidence type="ECO:0000313" key="8">
    <source>
        <dbReference type="Proteomes" id="UP000019478"/>
    </source>
</evidence>
<dbReference type="STRING" id="1182542.W9YIC7"/>
<dbReference type="PANTHER" id="PTHR13789">
    <property type="entry name" value="MONOOXYGENASE"/>
    <property type="match status" value="1"/>
</dbReference>
<dbReference type="HOGENOM" id="CLU_009665_19_3_1"/>
<evidence type="ECO:0000256" key="1">
    <source>
        <dbReference type="ARBA" id="ARBA00007992"/>
    </source>
</evidence>
<keyword evidence="2" id="KW-0285">Flavoprotein</keyword>
<evidence type="ECO:0000256" key="5">
    <source>
        <dbReference type="ARBA" id="ARBA00023033"/>
    </source>
</evidence>
<evidence type="ECO:0000256" key="2">
    <source>
        <dbReference type="ARBA" id="ARBA00022630"/>
    </source>
</evidence>
<accession>W9YIC7</accession>
<dbReference type="GO" id="GO:0004497">
    <property type="term" value="F:monooxygenase activity"/>
    <property type="evidence" value="ECO:0007669"/>
    <property type="project" value="UniProtKB-KW"/>
</dbReference>
<dbReference type="Gene3D" id="3.50.50.60">
    <property type="entry name" value="FAD/NAD(P)-binding domain"/>
    <property type="match status" value="1"/>
</dbReference>
<keyword evidence="8" id="KW-1185">Reference proteome</keyword>
<comment type="similarity">
    <text evidence="1">Belongs to the paxM FAD-dependent monooxygenase family.</text>
</comment>
<evidence type="ECO:0000256" key="3">
    <source>
        <dbReference type="ARBA" id="ARBA00022827"/>
    </source>
</evidence>
<dbReference type="GO" id="GO:0071949">
    <property type="term" value="F:FAD binding"/>
    <property type="evidence" value="ECO:0007669"/>
    <property type="project" value="InterPro"/>
</dbReference>
<dbReference type="GeneID" id="19164983"/>
<feature type="domain" description="FAD-binding" evidence="6">
    <location>
        <begin position="5"/>
        <end position="372"/>
    </location>
</feature>
<comment type="caution">
    <text evidence="7">The sequence shown here is derived from an EMBL/GenBank/DDBJ whole genome shotgun (WGS) entry which is preliminary data.</text>
</comment>
<proteinExistence type="inferred from homology"/>
<keyword evidence="4" id="KW-0560">Oxidoreductase</keyword>
<gene>
    <name evidence="7" type="ORF">A1O3_00843</name>
</gene>
<evidence type="ECO:0000256" key="4">
    <source>
        <dbReference type="ARBA" id="ARBA00023002"/>
    </source>
</evidence>
<keyword evidence="3" id="KW-0274">FAD</keyword>
<dbReference type="Proteomes" id="UP000019478">
    <property type="component" value="Unassembled WGS sequence"/>
</dbReference>
<dbReference type="eggNOG" id="KOG2614">
    <property type="taxonomic scope" value="Eukaryota"/>
</dbReference>